<dbReference type="InterPro" id="IPR043519">
    <property type="entry name" value="NT_sf"/>
</dbReference>
<gene>
    <name evidence="2" type="ORF">SAMN02745135_02358</name>
</gene>
<sequence length="108" mass="12416">MLQQMGNEINKIINQIRAVVLTSKIYLFGSFAYGTPNDESDLDLCIVINEKNVRKRDLIKTIRKAISKVATMPVDIIVYYKDEFDERAVLESTLEYKIAHEGVSVYEQ</sequence>
<evidence type="ECO:0000259" key="1">
    <source>
        <dbReference type="Pfam" id="PF01909"/>
    </source>
</evidence>
<dbReference type="EMBL" id="FQXO01000094">
    <property type="protein sequence ID" value="SHH84046.1"/>
    <property type="molecule type" value="Genomic_DNA"/>
</dbReference>
<feature type="domain" description="Polymerase nucleotidyl transferase" evidence="1">
    <location>
        <begin position="10"/>
        <end position="99"/>
    </location>
</feature>
<dbReference type="Proteomes" id="UP000183967">
    <property type="component" value="Unassembled WGS sequence"/>
</dbReference>
<evidence type="ECO:0000313" key="2">
    <source>
        <dbReference type="EMBL" id="SHH84046.1"/>
    </source>
</evidence>
<name>A0A1M5W975_9FIRM</name>
<dbReference type="PANTHER" id="PTHR37030:SF1">
    <property type="entry name" value="NUCLEOTIDYLTRANSFERASE"/>
    <property type="match status" value="1"/>
</dbReference>
<keyword evidence="3" id="KW-1185">Reference proteome</keyword>
<accession>A0A1M5W975</accession>
<dbReference type="AlphaFoldDB" id="A0A1M5W975"/>
<dbReference type="GO" id="GO:0016779">
    <property type="term" value="F:nucleotidyltransferase activity"/>
    <property type="evidence" value="ECO:0007669"/>
    <property type="project" value="InterPro"/>
</dbReference>
<dbReference type="Gene3D" id="3.30.460.10">
    <property type="entry name" value="Beta Polymerase, domain 2"/>
    <property type="match status" value="1"/>
</dbReference>
<dbReference type="InterPro" id="IPR002934">
    <property type="entry name" value="Polymerase_NTP_transf_dom"/>
</dbReference>
<dbReference type="SUPFAM" id="SSF81301">
    <property type="entry name" value="Nucleotidyltransferase"/>
    <property type="match status" value="1"/>
</dbReference>
<dbReference type="RefSeq" id="WP_073197835.1">
    <property type="nucleotide sequence ID" value="NZ_FQXO01000094.1"/>
</dbReference>
<dbReference type="Pfam" id="PF01909">
    <property type="entry name" value="NTP_transf_2"/>
    <property type="match status" value="1"/>
</dbReference>
<organism evidence="2 3">
    <name type="scientific">Caloranaerobacter azorensis DSM 13643</name>
    <dbReference type="NCBI Taxonomy" id="1121264"/>
    <lineage>
        <taxon>Bacteria</taxon>
        <taxon>Bacillati</taxon>
        <taxon>Bacillota</taxon>
        <taxon>Tissierellia</taxon>
        <taxon>Tissierellales</taxon>
        <taxon>Thermohalobacteraceae</taxon>
        <taxon>Caloranaerobacter</taxon>
    </lineage>
</organism>
<protein>
    <submittedName>
        <fullName evidence="2">Nucleotidyltransferase domain-containing protein</fullName>
    </submittedName>
</protein>
<evidence type="ECO:0000313" key="3">
    <source>
        <dbReference type="Proteomes" id="UP000183967"/>
    </source>
</evidence>
<keyword evidence="2" id="KW-0808">Transferase</keyword>
<reference evidence="3" key="1">
    <citation type="submission" date="2016-11" db="EMBL/GenBank/DDBJ databases">
        <authorList>
            <person name="Varghese N."/>
            <person name="Submissions S."/>
        </authorList>
    </citation>
    <scope>NUCLEOTIDE SEQUENCE [LARGE SCALE GENOMIC DNA]</scope>
    <source>
        <strain evidence="3">DSM 13643</strain>
    </source>
</reference>
<dbReference type="PANTHER" id="PTHR37030">
    <property type="entry name" value="NUCLEOTIDYLTRANSFERASE"/>
    <property type="match status" value="1"/>
</dbReference>
<dbReference type="CDD" id="cd05403">
    <property type="entry name" value="NT_KNTase_like"/>
    <property type="match status" value="1"/>
</dbReference>
<proteinExistence type="predicted"/>